<protein>
    <recommendedName>
        <fullName evidence="4">NADP-dependent oxidoreductase domain-containing protein</fullName>
    </recommendedName>
</protein>
<proteinExistence type="inferred from homology"/>
<sequence>MVERLRSVADELGTNLPVLSMAWILQHPEISCVIAGASKPGQLENNLKASGFQIPADAMVEIDRITGFHRFERHVG</sequence>
<dbReference type="EMBL" id="LRPO01000029">
    <property type="protein sequence ID" value="KWZ81544.1"/>
    <property type="molecule type" value="Genomic_DNA"/>
</dbReference>
<dbReference type="PANTHER" id="PTHR43150">
    <property type="entry name" value="HYPERKINETIC, ISOFORM M"/>
    <property type="match status" value="1"/>
</dbReference>
<accession>A0A133KPQ5</accession>
<keyword evidence="3" id="KW-0560">Oxidoreductase</keyword>
<evidence type="ECO:0000256" key="3">
    <source>
        <dbReference type="ARBA" id="ARBA00023002"/>
    </source>
</evidence>
<evidence type="ECO:0000256" key="2">
    <source>
        <dbReference type="ARBA" id="ARBA00022857"/>
    </source>
</evidence>
<dbReference type="AlphaFoldDB" id="A0A133KPQ5"/>
<evidence type="ECO:0000313" key="5">
    <source>
        <dbReference type="EMBL" id="KWZ81544.1"/>
    </source>
</evidence>
<dbReference type="Proteomes" id="UP000070092">
    <property type="component" value="Unassembled WGS sequence"/>
</dbReference>
<evidence type="ECO:0000313" key="6">
    <source>
        <dbReference type="Proteomes" id="UP000070092"/>
    </source>
</evidence>
<dbReference type="GO" id="GO:0016491">
    <property type="term" value="F:oxidoreductase activity"/>
    <property type="evidence" value="ECO:0007669"/>
    <property type="project" value="UniProtKB-KW"/>
</dbReference>
<evidence type="ECO:0000256" key="1">
    <source>
        <dbReference type="ARBA" id="ARBA00006515"/>
    </source>
</evidence>
<reference evidence="5 6" key="1">
    <citation type="submission" date="2016-01" db="EMBL/GenBank/DDBJ databases">
        <authorList>
            <person name="Oliw E.H."/>
        </authorList>
    </citation>
    <scope>NUCLEOTIDE SEQUENCE [LARGE SCALE GENOMIC DNA]</scope>
    <source>
        <strain evidence="5 6">MJR8628B</strain>
    </source>
</reference>
<name>A0A133KPQ5_BIFBI</name>
<dbReference type="Pfam" id="PF00248">
    <property type="entry name" value="Aldo_ket_red"/>
    <property type="match status" value="1"/>
</dbReference>
<comment type="similarity">
    <text evidence="1">Belongs to the shaker potassium channel beta subunit family.</text>
</comment>
<organism evidence="5 6">
    <name type="scientific">Bifidobacterium bifidum</name>
    <dbReference type="NCBI Taxonomy" id="1681"/>
    <lineage>
        <taxon>Bacteria</taxon>
        <taxon>Bacillati</taxon>
        <taxon>Actinomycetota</taxon>
        <taxon>Actinomycetes</taxon>
        <taxon>Bifidobacteriales</taxon>
        <taxon>Bifidobacteriaceae</taxon>
        <taxon>Bifidobacterium</taxon>
    </lineage>
</organism>
<evidence type="ECO:0000259" key="4">
    <source>
        <dbReference type="Pfam" id="PF00248"/>
    </source>
</evidence>
<keyword evidence="2" id="KW-0521">NADP</keyword>
<dbReference type="SUPFAM" id="SSF51430">
    <property type="entry name" value="NAD(P)-linked oxidoreductase"/>
    <property type="match status" value="1"/>
</dbReference>
<dbReference type="Gene3D" id="3.20.20.100">
    <property type="entry name" value="NADP-dependent oxidoreductase domain"/>
    <property type="match status" value="1"/>
</dbReference>
<comment type="caution">
    <text evidence="5">The sequence shown here is derived from an EMBL/GenBank/DDBJ whole genome shotgun (WGS) entry which is preliminary data.</text>
</comment>
<feature type="domain" description="NADP-dependent oxidoreductase" evidence="4">
    <location>
        <begin position="2"/>
        <end position="65"/>
    </location>
</feature>
<dbReference type="InterPro" id="IPR023210">
    <property type="entry name" value="NADP_OxRdtase_dom"/>
</dbReference>
<dbReference type="PANTHER" id="PTHR43150:SF2">
    <property type="entry name" value="HYPERKINETIC, ISOFORM M"/>
    <property type="match status" value="1"/>
</dbReference>
<gene>
    <name evidence="5" type="ORF">HMPREF3196_01009</name>
</gene>
<dbReference type="InterPro" id="IPR036812">
    <property type="entry name" value="NAD(P)_OxRdtase_dom_sf"/>
</dbReference>
<dbReference type="InterPro" id="IPR005399">
    <property type="entry name" value="K_chnl_volt-dep_bsu_KCNAB-rel"/>
</dbReference>
<dbReference type="PATRIC" id="fig|1681.53.peg.994"/>